<protein>
    <submittedName>
        <fullName evidence="1">Uncharacterized protein</fullName>
    </submittedName>
</protein>
<name>A0A3D9KVZ6_MARFU</name>
<organism evidence="1 2">
    <name type="scientific">Marinoscillum furvescens DSM 4134</name>
    <dbReference type="NCBI Taxonomy" id="1122208"/>
    <lineage>
        <taxon>Bacteria</taxon>
        <taxon>Pseudomonadati</taxon>
        <taxon>Bacteroidota</taxon>
        <taxon>Cytophagia</taxon>
        <taxon>Cytophagales</taxon>
        <taxon>Reichenbachiellaceae</taxon>
        <taxon>Marinoscillum</taxon>
    </lineage>
</organism>
<proteinExistence type="predicted"/>
<dbReference type="EMBL" id="QREG01000034">
    <property type="protein sequence ID" value="RED92010.1"/>
    <property type="molecule type" value="Genomic_DNA"/>
</dbReference>
<accession>A0A3D9KVZ6</accession>
<dbReference type="AlphaFoldDB" id="A0A3D9KVZ6"/>
<reference evidence="1 2" key="1">
    <citation type="submission" date="2018-07" db="EMBL/GenBank/DDBJ databases">
        <title>Genomic Encyclopedia of Type Strains, Phase IV (KMG-IV): sequencing the most valuable type-strain genomes for metagenomic binning, comparative biology and taxonomic classification.</title>
        <authorList>
            <person name="Goeker M."/>
        </authorList>
    </citation>
    <scope>NUCLEOTIDE SEQUENCE [LARGE SCALE GENOMIC DNA]</scope>
    <source>
        <strain evidence="1 2">DSM 4134</strain>
    </source>
</reference>
<comment type="caution">
    <text evidence="1">The sequence shown here is derived from an EMBL/GenBank/DDBJ whole genome shotgun (WGS) entry which is preliminary data.</text>
</comment>
<dbReference type="Proteomes" id="UP000256779">
    <property type="component" value="Unassembled WGS sequence"/>
</dbReference>
<evidence type="ECO:0000313" key="2">
    <source>
        <dbReference type="Proteomes" id="UP000256779"/>
    </source>
</evidence>
<sequence>MRYSDEKQRFRDIKKALWEICRFMHVYTKEELHKPAQYLGRAGEGIVGL</sequence>
<gene>
    <name evidence="1" type="ORF">C7460_1343</name>
</gene>
<keyword evidence="2" id="KW-1185">Reference proteome</keyword>
<evidence type="ECO:0000313" key="1">
    <source>
        <dbReference type="EMBL" id="RED92010.1"/>
    </source>
</evidence>